<evidence type="ECO:0000256" key="1">
    <source>
        <dbReference type="ARBA" id="ARBA00004651"/>
    </source>
</evidence>
<comment type="subcellular location">
    <subcellularLocation>
        <location evidence="1 7">Cell membrane</location>
        <topology evidence="1 7">Multi-pass membrane protein</topology>
    </subcellularLocation>
</comment>
<dbReference type="Pfam" id="PF00528">
    <property type="entry name" value="BPD_transp_1"/>
    <property type="match status" value="1"/>
</dbReference>
<dbReference type="Proteomes" id="UP000647416">
    <property type="component" value="Unassembled WGS sequence"/>
</dbReference>
<feature type="domain" description="ABC transmembrane type-1" evidence="8">
    <location>
        <begin position="87"/>
        <end position="305"/>
    </location>
</feature>
<dbReference type="RefSeq" id="WP_262432648.1">
    <property type="nucleotide sequence ID" value="NZ_JACRTE010000024.1"/>
</dbReference>
<comment type="similarity">
    <text evidence="7">Belongs to the binding-protein-dependent transport system permease family.</text>
</comment>
<protein>
    <submittedName>
        <fullName evidence="9">Sugar ABC transporter permease</fullName>
    </submittedName>
</protein>
<dbReference type="AlphaFoldDB" id="A0A926ITR0"/>
<dbReference type="EMBL" id="JACRTE010000024">
    <property type="protein sequence ID" value="MBC8597361.1"/>
    <property type="molecule type" value="Genomic_DNA"/>
</dbReference>
<dbReference type="GO" id="GO:0005886">
    <property type="term" value="C:plasma membrane"/>
    <property type="evidence" value="ECO:0007669"/>
    <property type="project" value="UniProtKB-SubCell"/>
</dbReference>
<evidence type="ECO:0000313" key="10">
    <source>
        <dbReference type="Proteomes" id="UP000647416"/>
    </source>
</evidence>
<dbReference type="PROSITE" id="PS50928">
    <property type="entry name" value="ABC_TM1"/>
    <property type="match status" value="1"/>
</dbReference>
<feature type="transmembrane region" description="Helical" evidence="7">
    <location>
        <begin position="284"/>
        <end position="305"/>
    </location>
</feature>
<dbReference type="PANTHER" id="PTHR30193:SF1">
    <property type="entry name" value="ABC TRANSPORTER PERMEASE PROTEIN YESP-RELATED"/>
    <property type="match status" value="1"/>
</dbReference>
<evidence type="ECO:0000256" key="6">
    <source>
        <dbReference type="ARBA" id="ARBA00023136"/>
    </source>
</evidence>
<evidence type="ECO:0000256" key="2">
    <source>
        <dbReference type="ARBA" id="ARBA00022448"/>
    </source>
</evidence>
<evidence type="ECO:0000313" key="9">
    <source>
        <dbReference type="EMBL" id="MBC8597361.1"/>
    </source>
</evidence>
<dbReference type="SUPFAM" id="SSF161098">
    <property type="entry name" value="MetI-like"/>
    <property type="match status" value="1"/>
</dbReference>
<accession>A0A926ITR0</accession>
<feature type="transmembrane region" description="Helical" evidence="7">
    <location>
        <begin position="220"/>
        <end position="241"/>
    </location>
</feature>
<keyword evidence="4 7" id="KW-0812">Transmembrane</keyword>
<gene>
    <name evidence="9" type="ORF">H8706_10875</name>
</gene>
<organism evidence="9 10">
    <name type="scientific">Qingrenia yutianensis</name>
    <dbReference type="NCBI Taxonomy" id="2763676"/>
    <lineage>
        <taxon>Bacteria</taxon>
        <taxon>Bacillati</taxon>
        <taxon>Bacillota</taxon>
        <taxon>Clostridia</taxon>
        <taxon>Eubacteriales</taxon>
        <taxon>Oscillospiraceae</taxon>
        <taxon>Qingrenia</taxon>
    </lineage>
</organism>
<dbReference type="Gene3D" id="1.10.3720.10">
    <property type="entry name" value="MetI-like"/>
    <property type="match status" value="1"/>
</dbReference>
<dbReference type="PANTHER" id="PTHR30193">
    <property type="entry name" value="ABC TRANSPORTER PERMEASE PROTEIN"/>
    <property type="match status" value="1"/>
</dbReference>
<dbReference type="CDD" id="cd06261">
    <property type="entry name" value="TM_PBP2"/>
    <property type="match status" value="1"/>
</dbReference>
<keyword evidence="2 7" id="KW-0813">Transport</keyword>
<keyword evidence="6 7" id="KW-0472">Membrane</keyword>
<evidence type="ECO:0000256" key="3">
    <source>
        <dbReference type="ARBA" id="ARBA00022475"/>
    </source>
</evidence>
<proteinExistence type="inferred from homology"/>
<evidence type="ECO:0000259" key="8">
    <source>
        <dbReference type="PROSITE" id="PS50928"/>
    </source>
</evidence>
<feature type="transmembrane region" description="Helical" evidence="7">
    <location>
        <begin position="125"/>
        <end position="148"/>
    </location>
</feature>
<keyword evidence="10" id="KW-1185">Reference proteome</keyword>
<sequence length="316" mass="35395">MLKTSSRKIKHKSNKLFGKYDRNTTMCSYLMLSIDIIGFLVFVLYPLAWAIRLSWFSYTGTPSSLRFIGWANFINIFKNDLTYWKTFLTTIQFAFYKIPIEIPLALFVANLLTKKLKGSGFFRTMFFLPNVISIAIVGLIFSNMFSYFGVMNNFFESTGLLESNMNWFSTKFAALTVLVIADTWHSIGINILYFISALSNISDDLYEAAKIDGANAWQRFFHVTVPGIAPVLQIILMMSIIGTVHTSDIVLVLTGGAPAGQTFTVMPYLTNTFVPGFANEYVNIGYGCALAVTTAIILALITLLYNKLSSKLSDVN</sequence>
<dbReference type="InterPro" id="IPR035906">
    <property type="entry name" value="MetI-like_sf"/>
</dbReference>
<keyword evidence="3" id="KW-1003">Cell membrane</keyword>
<dbReference type="InterPro" id="IPR000515">
    <property type="entry name" value="MetI-like"/>
</dbReference>
<dbReference type="GO" id="GO:0055085">
    <property type="term" value="P:transmembrane transport"/>
    <property type="evidence" value="ECO:0007669"/>
    <property type="project" value="InterPro"/>
</dbReference>
<reference evidence="9" key="1">
    <citation type="submission" date="2020-08" db="EMBL/GenBank/DDBJ databases">
        <title>Genome public.</title>
        <authorList>
            <person name="Liu C."/>
            <person name="Sun Q."/>
        </authorList>
    </citation>
    <scope>NUCLEOTIDE SEQUENCE</scope>
    <source>
        <strain evidence="9">NSJ-50</strain>
    </source>
</reference>
<dbReference type="InterPro" id="IPR051393">
    <property type="entry name" value="ABC_transporter_permease"/>
</dbReference>
<feature type="transmembrane region" description="Helical" evidence="7">
    <location>
        <begin position="168"/>
        <end position="195"/>
    </location>
</feature>
<keyword evidence="5 7" id="KW-1133">Transmembrane helix</keyword>
<comment type="caution">
    <text evidence="9">The sequence shown here is derived from an EMBL/GenBank/DDBJ whole genome shotgun (WGS) entry which is preliminary data.</text>
</comment>
<evidence type="ECO:0000256" key="5">
    <source>
        <dbReference type="ARBA" id="ARBA00022989"/>
    </source>
</evidence>
<evidence type="ECO:0000256" key="4">
    <source>
        <dbReference type="ARBA" id="ARBA00022692"/>
    </source>
</evidence>
<evidence type="ECO:0000256" key="7">
    <source>
        <dbReference type="RuleBase" id="RU363032"/>
    </source>
</evidence>
<feature type="transmembrane region" description="Helical" evidence="7">
    <location>
        <begin position="93"/>
        <end position="113"/>
    </location>
</feature>
<name>A0A926ITR0_9FIRM</name>
<feature type="transmembrane region" description="Helical" evidence="7">
    <location>
        <begin position="29"/>
        <end position="51"/>
    </location>
</feature>